<evidence type="ECO:0000256" key="5">
    <source>
        <dbReference type="ARBA" id="ARBA00023014"/>
    </source>
</evidence>
<evidence type="ECO:0000256" key="6">
    <source>
        <dbReference type="PIRNR" id="PIRNR000139"/>
    </source>
</evidence>
<keyword evidence="1 6" id="KW-0004">4Fe-4S</keyword>
<dbReference type="GO" id="GO:0051539">
    <property type="term" value="F:4 iron, 4 sulfur cluster binding"/>
    <property type="evidence" value="ECO:0007669"/>
    <property type="project" value="UniProtKB-UniRule"/>
</dbReference>
<dbReference type="GO" id="GO:0019154">
    <property type="term" value="F:glycolate dehydrogenase activity"/>
    <property type="evidence" value="ECO:0007669"/>
    <property type="project" value="UniProtKB-EC"/>
</dbReference>
<feature type="domain" description="4Fe-4S ferredoxin-type" evidence="7">
    <location>
        <begin position="76"/>
        <end position="108"/>
    </location>
</feature>
<keyword evidence="9" id="KW-1185">Reference proteome</keyword>
<dbReference type="Proteomes" id="UP000574133">
    <property type="component" value="Unassembled WGS sequence"/>
</dbReference>
<keyword evidence="6" id="KW-0813">Transport</keyword>
<dbReference type="EC" id="1.1.99.14" evidence="6"/>
<dbReference type="PIRSF" id="PIRSF000139">
    <property type="entry name" value="Glc_ox_4Fe-4S"/>
    <property type="match status" value="1"/>
</dbReference>
<comment type="catalytic activity">
    <reaction evidence="6">
        <text>glycolate + A = glyoxylate + AH2</text>
        <dbReference type="Rhea" id="RHEA:21264"/>
        <dbReference type="ChEBI" id="CHEBI:13193"/>
        <dbReference type="ChEBI" id="CHEBI:17499"/>
        <dbReference type="ChEBI" id="CHEBI:29805"/>
        <dbReference type="ChEBI" id="CHEBI:36655"/>
        <dbReference type="EC" id="1.1.99.14"/>
    </reaction>
</comment>
<dbReference type="PANTHER" id="PTHR32479:SF17">
    <property type="entry name" value="GLYCOLATE OXIDASE IRON-SULFUR SUBUNIT"/>
    <property type="match status" value="1"/>
</dbReference>
<dbReference type="Gene3D" id="1.10.1060.10">
    <property type="entry name" value="Alpha-helical ferredoxin"/>
    <property type="match status" value="1"/>
</dbReference>
<keyword evidence="5 6" id="KW-0411">Iron-sulfur</keyword>
<reference evidence="8 9" key="1">
    <citation type="submission" date="2020-08" db="EMBL/GenBank/DDBJ databases">
        <title>Cohnella phylogeny.</title>
        <authorList>
            <person name="Dunlap C."/>
        </authorList>
    </citation>
    <scope>NUCLEOTIDE SEQUENCE [LARGE SCALE GENOMIC DNA]</scope>
    <source>
        <strain evidence="8 9">DSM 103658</strain>
    </source>
</reference>
<comment type="catalytic activity">
    <reaction evidence="6">
        <text>(R)-lactate + A = pyruvate + AH2</text>
        <dbReference type="Rhea" id="RHEA:15089"/>
        <dbReference type="ChEBI" id="CHEBI:13193"/>
        <dbReference type="ChEBI" id="CHEBI:15361"/>
        <dbReference type="ChEBI" id="CHEBI:16004"/>
        <dbReference type="ChEBI" id="CHEBI:17499"/>
    </reaction>
</comment>
<keyword evidence="2 6" id="KW-0479">Metal-binding</keyword>
<evidence type="ECO:0000259" key="7">
    <source>
        <dbReference type="PROSITE" id="PS51379"/>
    </source>
</evidence>
<dbReference type="InterPro" id="IPR017896">
    <property type="entry name" value="4Fe4S_Fe-S-bd"/>
</dbReference>
<dbReference type="InterPro" id="IPR004017">
    <property type="entry name" value="Cys_rich_dom"/>
</dbReference>
<evidence type="ECO:0000256" key="4">
    <source>
        <dbReference type="ARBA" id="ARBA00023004"/>
    </source>
</evidence>
<keyword evidence="3" id="KW-0677">Repeat</keyword>
<comment type="caution">
    <text evidence="8">The sequence shown here is derived from an EMBL/GenBank/DDBJ whole genome shotgun (WGS) entry which is preliminary data.</text>
</comment>
<organism evidence="8 9">
    <name type="scientific">Cohnella lubricantis</name>
    <dbReference type="NCBI Taxonomy" id="2163172"/>
    <lineage>
        <taxon>Bacteria</taxon>
        <taxon>Bacillati</taxon>
        <taxon>Bacillota</taxon>
        <taxon>Bacilli</taxon>
        <taxon>Bacillales</taxon>
        <taxon>Paenibacillaceae</taxon>
        <taxon>Cohnella</taxon>
    </lineage>
</organism>
<evidence type="ECO:0000256" key="2">
    <source>
        <dbReference type="ARBA" id="ARBA00022723"/>
    </source>
</evidence>
<dbReference type="AlphaFoldDB" id="A0A841TCW9"/>
<protein>
    <recommendedName>
        <fullName evidence="6">Glycolate oxidase iron-sulfur subunit</fullName>
        <ecNumber evidence="6">1.1.99.14</ecNumber>
    </recommendedName>
</protein>
<keyword evidence="4 6" id="KW-0408">Iron</keyword>
<dbReference type="InterPro" id="IPR017900">
    <property type="entry name" value="4Fe4S_Fe_S_CS"/>
</dbReference>
<evidence type="ECO:0000256" key="1">
    <source>
        <dbReference type="ARBA" id="ARBA00022485"/>
    </source>
</evidence>
<dbReference type="Pfam" id="PF13183">
    <property type="entry name" value="Fer4_8"/>
    <property type="match status" value="1"/>
</dbReference>
<comment type="function">
    <text evidence="6">Component of a complex that catalyzes the oxidation of glycolate to glyoxylate.</text>
</comment>
<evidence type="ECO:0000313" key="9">
    <source>
        <dbReference type="Proteomes" id="UP000574133"/>
    </source>
</evidence>
<accession>A0A841TCW9</accession>
<feature type="domain" description="4Fe-4S ferredoxin-type" evidence="7">
    <location>
        <begin position="25"/>
        <end position="56"/>
    </location>
</feature>
<gene>
    <name evidence="8" type="ORF">H4Q31_03065</name>
</gene>
<dbReference type="Pfam" id="PF02754">
    <property type="entry name" value="CCG"/>
    <property type="match status" value="2"/>
</dbReference>
<dbReference type="InterPro" id="IPR009051">
    <property type="entry name" value="Helical_ferredxn"/>
</dbReference>
<dbReference type="EMBL" id="JACJVN010000014">
    <property type="protein sequence ID" value="MBB6676301.1"/>
    <property type="molecule type" value="Genomic_DNA"/>
</dbReference>
<dbReference type="RefSeq" id="WP_185177596.1">
    <property type="nucleotide sequence ID" value="NZ_CBCSEP010000018.1"/>
</dbReference>
<keyword evidence="6" id="KW-0249">Electron transport</keyword>
<evidence type="ECO:0000256" key="3">
    <source>
        <dbReference type="ARBA" id="ARBA00022737"/>
    </source>
</evidence>
<evidence type="ECO:0000313" key="8">
    <source>
        <dbReference type="EMBL" id="MBB6676301.1"/>
    </source>
</evidence>
<dbReference type="InterPro" id="IPR012257">
    <property type="entry name" value="Glc_ox_4Fe-4S"/>
</dbReference>
<name>A0A841TCW9_9BACL</name>
<dbReference type="GO" id="GO:0046872">
    <property type="term" value="F:metal ion binding"/>
    <property type="evidence" value="ECO:0007669"/>
    <property type="project" value="UniProtKB-UniRule"/>
</dbReference>
<dbReference type="PROSITE" id="PS51379">
    <property type="entry name" value="4FE4S_FER_2"/>
    <property type="match status" value="2"/>
</dbReference>
<dbReference type="PANTHER" id="PTHR32479">
    <property type="entry name" value="GLYCOLATE OXIDASE IRON-SULFUR SUBUNIT"/>
    <property type="match status" value="1"/>
</dbReference>
<comment type="cofactor">
    <cofactor evidence="6">
        <name>[4Fe-4S] cluster</name>
        <dbReference type="ChEBI" id="CHEBI:49883"/>
    </cofactor>
    <text evidence="6">Binds 2 [4Fe-4S] clusters.</text>
</comment>
<proteinExistence type="predicted"/>
<dbReference type="SUPFAM" id="SSF46548">
    <property type="entry name" value="alpha-helical ferredoxin"/>
    <property type="match status" value="1"/>
</dbReference>
<dbReference type="PROSITE" id="PS00198">
    <property type="entry name" value="4FE4S_FER_1"/>
    <property type="match status" value="2"/>
</dbReference>
<sequence>MANDTPKLGKPDIAHSNPLSRDMLAKLDYDQLTNCMRCGFCLPACPTFRETGLEPESPRGRIALMKAVADGIMEPNQAFQDQMYHCLGCRACEPACPADVKYGRLIEQARDVIEDHAKHSAPVKVMRKAVFSSLFPNRSRLKWLGRSLGAYQKSGLRKLARGTGAMKLFPKHLREMEAILPDASGKGVLERLGGEFYPAKGEPIGRVGMFRGCIMDVMFAETNVRTVKLLSEAGFDVVIPDTQVCCGALHAHSGEMDGARELARSNIAAFKAAGVDYIASNAGGCGALLIEYDHLLHEEDAWREDAEWFAKRVIDVSALIVEKGRVPAFAERMARNLSGAAADTASVNPDQTPKTLITYQDSCHLRNVMKGSDAPRRLMRSVAGVSFVEMKEADRCCGSAGIYNVTQPEMAGQILEHKMEHANRTEARYLLTSNPGCLLQMKLGIEKHGDSSRMEAMHIVDFLYERLAAEDANERN</sequence>